<evidence type="ECO:0000256" key="2">
    <source>
        <dbReference type="SAM" id="SignalP"/>
    </source>
</evidence>
<proteinExistence type="predicted"/>
<comment type="caution">
    <text evidence="4">The sequence shown here is derived from an EMBL/GenBank/DDBJ whole genome shotgun (WGS) entry which is preliminary data.</text>
</comment>
<dbReference type="RefSeq" id="WP_124877951.1">
    <property type="nucleotide sequence ID" value="NZ_RQJO01000011.1"/>
</dbReference>
<evidence type="ECO:0000313" key="5">
    <source>
        <dbReference type="Proteomes" id="UP000271925"/>
    </source>
</evidence>
<feature type="compositionally biased region" description="Polar residues" evidence="1">
    <location>
        <begin position="133"/>
        <end position="145"/>
    </location>
</feature>
<feature type="chain" id="PRO_5018153249" evidence="2">
    <location>
        <begin position="18"/>
        <end position="145"/>
    </location>
</feature>
<feature type="domain" description="DUF2846" evidence="3">
    <location>
        <begin position="26"/>
        <end position="103"/>
    </location>
</feature>
<dbReference type="EMBL" id="RQJO01000011">
    <property type="protein sequence ID" value="RRA99919.1"/>
    <property type="molecule type" value="Genomic_DNA"/>
</dbReference>
<feature type="signal peptide" evidence="2">
    <location>
        <begin position="1"/>
        <end position="17"/>
    </location>
</feature>
<organism evidence="4 5">
    <name type="scientific">Larkinella rosea</name>
    <dbReference type="NCBI Taxonomy" id="2025312"/>
    <lineage>
        <taxon>Bacteria</taxon>
        <taxon>Pseudomonadati</taxon>
        <taxon>Bacteroidota</taxon>
        <taxon>Cytophagia</taxon>
        <taxon>Cytophagales</taxon>
        <taxon>Spirosomataceae</taxon>
        <taxon>Larkinella</taxon>
    </lineage>
</organism>
<evidence type="ECO:0000313" key="4">
    <source>
        <dbReference type="EMBL" id="RRA99919.1"/>
    </source>
</evidence>
<keyword evidence="2" id="KW-0732">Signal</keyword>
<dbReference type="InterPro" id="IPR022548">
    <property type="entry name" value="DUF2846"/>
</dbReference>
<protein>
    <submittedName>
        <fullName evidence="4">DUF2846 domain-containing protein</fullName>
    </submittedName>
</protein>
<evidence type="ECO:0000259" key="3">
    <source>
        <dbReference type="Pfam" id="PF11008"/>
    </source>
</evidence>
<dbReference type="AlphaFoldDB" id="A0A3P1BFQ8"/>
<feature type="region of interest" description="Disordered" evidence="1">
    <location>
        <begin position="125"/>
        <end position="145"/>
    </location>
</feature>
<keyword evidence="5" id="KW-1185">Reference proteome</keyword>
<evidence type="ECO:0000256" key="1">
    <source>
        <dbReference type="SAM" id="MobiDB-lite"/>
    </source>
</evidence>
<name>A0A3P1BFQ8_9BACT</name>
<reference evidence="4 5" key="1">
    <citation type="submission" date="2018-11" db="EMBL/GenBank/DDBJ databases">
        <authorList>
            <person name="Zhou Z."/>
            <person name="Wang G."/>
        </authorList>
    </citation>
    <scope>NUCLEOTIDE SEQUENCE [LARGE SCALE GENOMIC DNA]</scope>
    <source>
        <strain evidence="4 5">KCTC52004</strain>
    </source>
</reference>
<sequence length="145" mass="16585">MKTLLISLLVLVFWQHADGQPAQTEPAQLIIYREKEFLSGLGTAYAFKINGQKAAELSPNRYVQLPVTPGRIKIEFYSDYFTDSRPLWLKVEAGQTYYVKTVVEVDFLSSVMLMALVESQQARKELRRMKPENANSNRNPSKTPE</sequence>
<gene>
    <name evidence="4" type="ORF">EHT25_25140</name>
</gene>
<dbReference type="OrthoDB" id="954671at2"/>
<dbReference type="Proteomes" id="UP000271925">
    <property type="component" value="Unassembled WGS sequence"/>
</dbReference>
<dbReference type="Pfam" id="PF11008">
    <property type="entry name" value="DUF2846"/>
    <property type="match status" value="1"/>
</dbReference>
<accession>A0A3P1BFQ8</accession>